<keyword evidence="7" id="KW-1185">Reference proteome</keyword>
<dbReference type="EMBL" id="CACRXK020008141">
    <property type="protein sequence ID" value="CAB4014076.1"/>
    <property type="molecule type" value="Genomic_DNA"/>
</dbReference>
<dbReference type="GO" id="GO:0008270">
    <property type="term" value="F:zinc ion binding"/>
    <property type="evidence" value="ECO:0007669"/>
    <property type="project" value="UniProtKB-KW"/>
</dbReference>
<dbReference type="SUPFAM" id="SSF52540">
    <property type="entry name" value="P-loop containing nucleoside triphosphate hydrolases"/>
    <property type="match status" value="1"/>
</dbReference>
<dbReference type="PROSITE" id="PS50865">
    <property type="entry name" value="ZF_MYND_2"/>
    <property type="match status" value="1"/>
</dbReference>
<gene>
    <name evidence="6" type="ORF">PACLA_8A081818</name>
</gene>
<dbReference type="InterPro" id="IPR019734">
    <property type="entry name" value="TPR_rpt"/>
</dbReference>
<dbReference type="Pfam" id="PF25000">
    <property type="entry name" value="DUF7779"/>
    <property type="match status" value="1"/>
</dbReference>
<evidence type="ECO:0000256" key="5">
    <source>
        <dbReference type="ARBA" id="ARBA00022833"/>
    </source>
</evidence>
<evidence type="ECO:0000256" key="2">
    <source>
        <dbReference type="ARBA" id="ARBA00022737"/>
    </source>
</evidence>
<dbReference type="InterPro" id="IPR039448">
    <property type="entry name" value="Beta_helix"/>
</dbReference>
<dbReference type="InterPro" id="IPR027417">
    <property type="entry name" value="P-loop_NTPase"/>
</dbReference>
<dbReference type="Proteomes" id="UP001152795">
    <property type="component" value="Unassembled WGS sequence"/>
</dbReference>
<reference evidence="6" key="1">
    <citation type="submission" date="2020-04" db="EMBL/GenBank/DDBJ databases">
        <authorList>
            <person name="Alioto T."/>
            <person name="Alioto T."/>
            <person name="Gomez Garrido J."/>
        </authorList>
    </citation>
    <scope>NUCLEOTIDE SEQUENCE</scope>
    <source>
        <strain evidence="6">A484AB</strain>
    </source>
</reference>
<dbReference type="PANTHER" id="PTHR22904">
    <property type="entry name" value="TPR REPEAT CONTAINING PROTEIN"/>
    <property type="match status" value="1"/>
</dbReference>
<dbReference type="InterPro" id="IPR011050">
    <property type="entry name" value="Pectin_lyase_fold/virulence"/>
</dbReference>
<dbReference type="Gene3D" id="2.160.20.10">
    <property type="entry name" value="Single-stranded right-handed beta-helix, Pectin lyase-like"/>
    <property type="match status" value="1"/>
</dbReference>
<evidence type="ECO:0000313" key="7">
    <source>
        <dbReference type="Proteomes" id="UP001152795"/>
    </source>
</evidence>
<sequence>MNTFLEKLATIQSNFEKELCELLGRMEKCEKRGAENTKKLERLHENVEKVNTELSKYYSEQEEKIPYVFDAPDRNRYFSGRTRELRDLQRILNLDNAGREGKVCVAAVCGLGGVGKTSLVTEYAHRMKEYYQGGVYWFSAEDDTFFEKSVNETAWNLGALLGTFYLTLRETVTRIGQTSKPCLIVLDCLDQLDLSPHVMNFLTLVSRQSFSAAVVVMTRRNENKLVDEISNLRKDRCFSLKCLDKEEAKQFIFYRTELTRDDNTNSVAESLVKELGGLPLALEQAGACIKALRCSLSEYLEQFQTERLKLLESQKAKPVSVYESPERLAVHTTWLLNIRYIQESRHGMPAIRLMNAFAFLNPSEIEEELVNVGERPIEDQEFRDRVSSPLGCRQVVKLLTDFSLFTCVQALSVSTHRLVQELVRENLDPEEKAKSFVDAVRLLSFAFSKCASPKHLLGNVGMEERLKAYDLRGNHSQYYLWSKLCFHGFHLQQNVEKLLANLDRKCLDSLFVFETAKVFYECVVHLSANQKQEEAKRTLNFVYRILDWIPVEQYDTIQNNLSNNSLFSFHVIPLPKWLQIVIKKCFVPPMCSLQPLEQKPTESPDLEGDIDKLKLEGNKNFSEGLYKEAVDAYSAAIDMSRGTTVFNSLLLTNRASAYIKLNQLDDALKDANEYISRFPECWKGYARKALALDEKVSAGIPAALAYYYFYLKDGRCIFSQYKPFIAAFAGLKERISICHTPNDLLAILLSQESNTQECLRVIILGSKEYILEMDMFLPVVPMKNCIIIGAKSNASITLKLEGNTLLHLSENCMLANLSFAIDEGQIIGLGGSLVKILNCNFTSNSDTLAAVGTTGEFNAERCNFTNCKAGGLLCGGPGNMVVDDCTFSANVRFGLEVRENGILTVRNSRMYNNGWDGLGIGPRVAQCDVFDCQIYNNAREGVAAVDDSKCVTLVRNCVFENYESGIFVRNSKVDLRENKFYDNEAWGIWLDSYYRWNVSMNETFRNKLGGVRIGGKRRTGEELSPSVVELNTSHDNFGPGYVDSLHSIDDYLLFPTTSGDCKSAKYDQNVEYNNEERITGKLCSSCCSACFRKFKDLKLCGKCFTAGYCDLNCQKRHWSKHKKLCVVLREKSSFLLSSLKHNFQDDMVLRAYIHTISVDGVGPKYSPPPPRDGKRFIVKVQLDFDRTISMIGGTPYTLLIYDRSLDVLQTIQADFIRRLVKDFGVLCERKFREKKLFLHCAFDKTGELRLFINDFADFQKW</sequence>
<dbReference type="InterPro" id="IPR012334">
    <property type="entry name" value="Pectin_lyas_fold"/>
</dbReference>
<dbReference type="InterPro" id="IPR006626">
    <property type="entry name" value="PbH1"/>
</dbReference>
<dbReference type="GO" id="GO:0051879">
    <property type="term" value="F:Hsp90 protein binding"/>
    <property type="evidence" value="ECO:0007669"/>
    <property type="project" value="TreeGrafter"/>
</dbReference>
<dbReference type="InterPro" id="IPR056681">
    <property type="entry name" value="DUF7779"/>
</dbReference>
<organism evidence="6 7">
    <name type="scientific">Paramuricea clavata</name>
    <name type="common">Red gorgonian</name>
    <name type="synonym">Violescent sea-whip</name>
    <dbReference type="NCBI Taxonomy" id="317549"/>
    <lineage>
        <taxon>Eukaryota</taxon>
        <taxon>Metazoa</taxon>
        <taxon>Cnidaria</taxon>
        <taxon>Anthozoa</taxon>
        <taxon>Octocorallia</taxon>
        <taxon>Malacalcyonacea</taxon>
        <taxon>Plexauridae</taxon>
        <taxon>Paramuricea</taxon>
    </lineage>
</organism>
<dbReference type="SUPFAM" id="SSF144232">
    <property type="entry name" value="HIT/MYND zinc finger-like"/>
    <property type="match status" value="1"/>
</dbReference>
<dbReference type="Gene3D" id="6.10.140.2220">
    <property type="match status" value="1"/>
</dbReference>
<dbReference type="Pfam" id="PF13229">
    <property type="entry name" value="Beta_helix"/>
    <property type="match status" value="1"/>
</dbReference>
<accession>A0A7D9EP82</accession>
<dbReference type="SUPFAM" id="SSF51126">
    <property type="entry name" value="Pectin lyase-like"/>
    <property type="match status" value="1"/>
</dbReference>
<dbReference type="Pfam" id="PF01753">
    <property type="entry name" value="zf-MYND"/>
    <property type="match status" value="1"/>
</dbReference>
<proteinExistence type="predicted"/>
<dbReference type="Gene3D" id="1.25.40.10">
    <property type="entry name" value="Tetratricopeptide repeat domain"/>
    <property type="match status" value="1"/>
</dbReference>
<dbReference type="SMART" id="SM00710">
    <property type="entry name" value="PbH1"/>
    <property type="match status" value="5"/>
</dbReference>
<keyword evidence="3" id="KW-0863">Zinc-finger</keyword>
<evidence type="ECO:0000256" key="1">
    <source>
        <dbReference type="ARBA" id="ARBA00022723"/>
    </source>
</evidence>
<dbReference type="GO" id="GO:0043531">
    <property type="term" value="F:ADP binding"/>
    <property type="evidence" value="ECO:0007669"/>
    <property type="project" value="InterPro"/>
</dbReference>
<dbReference type="OrthoDB" id="6088515at2759"/>
<protein>
    <submittedName>
        <fullName evidence="6">Stress-induced-phospho 1</fullName>
    </submittedName>
</protein>
<dbReference type="PANTHER" id="PTHR22904:SF523">
    <property type="entry name" value="STRESS-INDUCED-PHOSPHOPROTEIN 1"/>
    <property type="match status" value="1"/>
</dbReference>
<dbReference type="Gene3D" id="3.40.50.300">
    <property type="entry name" value="P-loop containing nucleotide triphosphate hydrolases"/>
    <property type="match status" value="1"/>
</dbReference>
<keyword evidence="2" id="KW-0677">Repeat</keyword>
<evidence type="ECO:0000313" key="6">
    <source>
        <dbReference type="EMBL" id="CAB4014076.1"/>
    </source>
</evidence>
<dbReference type="AlphaFoldDB" id="A0A7D9EP82"/>
<dbReference type="InterPro" id="IPR002893">
    <property type="entry name" value="Znf_MYND"/>
</dbReference>
<dbReference type="InterPro" id="IPR011990">
    <property type="entry name" value="TPR-like_helical_dom_sf"/>
</dbReference>
<keyword evidence="5" id="KW-0862">Zinc</keyword>
<dbReference type="SUPFAM" id="SSF48452">
    <property type="entry name" value="TPR-like"/>
    <property type="match status" value="1"/>
</dbReference>
<comment type="caution">
    <text evidence="6">The sequence shown here is derived from an EMBL/GenBank/DDBJ whole genome shotgun (WGS) entry which is preliminary data.</text>
</comment>
<keyword evidence="4" id="KW-0802">TPR repeat</keyword>
<evidence type="ECO:0000256" key="4">
    <source>
        <dbReference type="ARBA" id="ARBA00022803"/>
    </source>
</evidence>
<evidence type="ECO:0000256" key="3">
    <source>
        <dbReference type="ARBA" id="ARBA00022771"/>
    </source>
</evidence>
<dbReference type="PRINTS" id="PR00364">
    <property type="entry name" value="DISEASERSIST"/>
</dbReference>
<dbReference type="SMART" id="SM00028">
    <property type="entry name" value="TPR"/>
    <property type="match status" value="2"/>
</dbReference>
<keyword evidence="1" id="KW-0479">Metal-binding</keyword>
<name>A0A7D9EP82_PARCT</name>